<feature type="region of interest" description="Disordered" evidence="1">
    <location>
        <begin position="111"/>
        <end position="130"/>
    </location>
</feature>
<dbReference type="STRING" id="1328759.A0A5C2RRZ0"/>
<feature type="non-terminal residue" evidence="2">
    <location>
        <position position="181"/>
    </location>
</feature>
<dbReference type="EMBL" id="ML122306">
    <property type="protein sequence ID" value="RPD54438.1"/>
    <property type="molecule type" value="Genomic_DNA"/>
</dbReference>
<feature type="compositionally biased region" description="Polar residues" evidence="1">
    <location>
        <begin position="121"/>
        <end position="130"/>
    </location>
</feature>
<feature type="compositionally biased region" description="Basic residues" evidence="1">
    <location>
        <begin position="1"/>
        <end position="12"/>
    </location>
</feature>
<gene>
    <name evidence="2" type="ORF">L227DRAFT_473942</name>
</gene>
<dbReference type="OrthoDB" id="3184410at2759"/>
<name>A0A5C2RRZ0_9APHY</name>
<proteinExistence type="predicted"/>
<evidence type="ECO:0000256" key="1">
    <source>
        <dbReference type="SAM" id="MobiDB-lite"/>
    </source>
</evidence>
<organism evidence="2 3">
    <name type="scientific">Lentinus tigrinus ALCF2SS1-6</name>
    <dbReference type="NCBI Taxonomy" id="1328759"/>
    <lineage>
        <taxon>Eukaryota</taxon>
        <taxon>Fungi</taxon>
        <taxon>Dikarya</taxon>
        <taxon>Basidiomycota</taxon>
        <taxon>Agaricomycotina</taxon>
        <taxon>Agaricomycetes</taxon>
        <taxon>Polyporales</taxon>
        <taxon>Polyporaceae</taxon>
        <taxon>Lentinus</taxon>
    </lineage>
</organism>
<feature type="region of interest" description="Disordered" evidence="1">
    <location>
        <begin position="1"/>
        <end position="45"/>
    </location>
</feature>
<dbReference type="AlphaFoldDB" id="A0A5C2RRZ0"/>
<reference evidence="2" key="1">
    <citation type="journal article" date="2018" name="Genome Biol. Evol.">
        <title>Genomics and development of Lentinus tigrinus, a white-rot wood-decaying mushroom with dimorphic fruiting bodies.</title>
        <authorList>
            <person name="Wu B."/>
            <person name="Xu Z."/>
            <person name="Knudson A."/>
            <person name="Carlson A."/>
            <person name="Chen N."/>
            <person name="Kovaka S."/>
            <person name="LaButti K."/>
            <person name="Lipzen A."/>
            <person name="Pennachio C."/>
            <person name="Riley R."/>
            <person name="Schakwitz W."/>
            <person name="Umezawa K."/>
            <person name="Ohm R.A."/>
            <person name="Grigoriev I.V."/>
            <person name="Nagy L.G."/>
            <person name="Gibbons J."/>
            <person name="Hibbett D."/>
        </authorList>
    </citation>
    <scope>NUCLEOTIDE SEQUENCE [LARGE SCALE GENOMIC DNA]</scope>
    <source>
        <strain evidence="2">ALCF2SS1-6</strain>
    </source>
</reference>
<dbReference type="Proteomes" id="UP000313359">
    <property type="component" value="Unassembled WGS sequence"/>
</dbReference>
<sequence>MATRQNKKRKGRNNAPPRERTVTTLTDGTDGPFMSSPVDDHPSASLMSSPFAVNINSPAAQPPGIPPAPFPIPPFTSPFSYGFSHMPPVTPTIGPSFPQQQQFFPPAAMPALNQSQQQQQPTMPLSPGQNDLQILERLKETIKNNHHEFFRPVPQPAALASVYLGPKSSSVPSHVPPHPEQ</sequence>
<accession>A0A5C2RRZ0</accession>
<evidence type="ECO:0000313" key="2">
    <source>
        <dbReference type="EMBL" id="RPD54438.1"/>
    </source>
</evidence>
<keyword evidence="3" id="KW-1185">Reference proteome</keyword>
<feature type="compositionally biased region" description="Low complexity" evidence="1">
    <location>
        <begin position="111"/>
        <end position="120"/>
    </location>
</feature>
<evidence type="ECO:0000313" key="3">
    <source>
        <dbReference type="Proteomes" id="UP000313359"/>
    </source>
</evidence>
<protein>
    <submittedName>
        <fullName evidence="2">Uncharacterized protein</fullName>
    </submittedName>
</protein>